<evidence type="ECO:0000313" key="2">
    <source>
        <dbReference type="Proteomes" id="UP001652626"/>
    </source>
</evidence>
<organism evidence="2 3">
    <name type="scientific">Vanessa tameamea</name>
    <name type="common">Kamehameha butterfly</name>
    <dbReference type="NCBI Taxonomy" id="334116"/>
    <lineage>
        <taxon>Eukaryota</taxon>
        <taxon>Metazoa</taxon>
        <taxon>Ecdysozoa</taxon>
        <taxon>Arthropoda</taxon>
        <taxon>Hexapoda</taxon>
        <taxon>Insecta</taxon>
        <taxon>Pterygota</taxon>
        <taxon>Neoptera</taxon>
        <taxon>Endopterygota</taxon>
        <taxon>Lepidoptera</taxon>
        <taxon>Glossata</taxon>
        <taxon>Ditrysia</taxon>
        <taxon>Papilionoidea</taxon>
        <taxon>Nymphalidae</taxon>
        <taxon>Nymphalinae</taxon>
        <taxon>Vanessa</taxon>
    </lineage>
</organism>
<accession>A0A8B8I0F2</accession>
<sequence>MQQLEHSAKLSSDFRSLRHENVALREKLSAMQRVCVALDEQCRVAAVRAQFKDDVIHEMRRQLRQTKAKLKEVSESKSLNTQKVSHHETQRKTSASCDSLTIACVQQQPRRNRRVRPDMDLNNNWDRSSAICDGSGDDGSFKAE</sequence>
<keyword evidence="2" id="KW-1185">Reference proteome</keyword>
<reference evidence="3" key="1">
    <citation type="submission" date="2025-08" db="UniProtKB">
        <authorList>
            <consortium name="RefSeq"/>
        </authorList>
    </citation>
    <scope>IDENTIFICATION</scope>
    <source>
        <tissue evidence="3">Whole body</tissue>
    </source>
</reference>
<dbReference type="RefSeq" id="XP_026490563.2">
    <property type="nucleotide sequence ID" value="XM_026634778.2"/>
</dbReference>
<proteinExistence type="predicted"/>
<dbReference type="OMA" id="TIACVQQ"/>
<dbReference type="Proteomes" id="UP001652626">
    <property type="component" value="Chromosome 4"/>
</dbReference>
<dbReference type="OrthoDB" id="6350415at2759"/>
<feature type="region of interest" description="Disordered" evidence="1">
    <location>
        <begin position="68"/>
        <end position="144"/>
    </location>
</feature>
<evidence type="ECO:0000313" key="3">
    <source>
        <dbReference type="RefSeq" id="XP_026490563.2"/>
    </source>
</evidence>
<dbReference type="GeneID" id="113396721"/>
<protein>
    <submittedName>
        <fullName evidence="3">Uncharacterized protein LOC113396721</fullName>
    </submittedName>
</protein>
<dbReference type="AlphaFoldDB" id="A0A8B8I0F2"/>
<evidence type="ECO:0000256" key="1">
    <source>
        <dbReference type="SAM" id="MobiDB-lite"/>
    </source>
</evidence>
<gene>
    <name evidence="3" type="primary">LOC113396721</name>
</gene>
<name>A0A8B8I0F2_VANTA</name>